<evidence type="ECO:0000313" key="2">
    <source>
        <dbReference type="Proteomes" id="UP001215598"/>
    </source>
</evidence>
<protein>
    <submittedName>
        <fullName evidence="1">Uncharacterized protein</fullName>
    </submittedName>
</protein>
<organism evidence="1 2">
    <name type="scientific">Mycena metata</name>
    <dbReference type="NCBI Taxonomy" id="1033252"/>
    <lineage>
        <taxon>Eukaryota</taxon>
        <taxon>Fungi</taxon>
        <taxon>Dikarya</taxon>
        <taxon>Basidiomycota</taxon>
        <taxon>Agaricomycotina</taxon>
        <taxon>Agaricomycetes</taxon>
        <taxon>Agaricomycetidae</taxon>
        <taxon>Agaricales</taxon>
        <taxon>Marasmiineae</taxon>
        <taxon>Mycenaceae</taxon>
        <taxon>Mycena</taxon>
    </lineage>
</organism>
<comment type="caution">
    <text evidence="1">The sequence shown here is derived from an EMBL/GenBank/DDBJ whole genome shotgun (WGS) entry which is preliminary data.</text>
</comment>
<dbReference type="AlphaFoldDB" id="A0AAD7I7B1"/>
<dbReference type="EMBL" id="JARKIB010000126">
    <property type="protein sequence ID" value="KAJ7735496.1"/>
    <property type="molecule type" value="Genomic_DNA"/>
</dbReference>
<reference evidence="1" key="1">
    <citation type="submission" date="2023-03" db="EMBL/GenBank/DDBJ databases">
        <title>Massive genome expansion in bonnet fungi (Mycena s.s.) driven by repeated elements and novel gene families across ecological guilds.</title>
        <authorList>
            <consortium name="Lawrence Berkeley National Laboratory"/>
            <person name="Harder C.B."/>
            <person name="Miyauchi S."/>
            <person name="Viragh M."/>
            <person name="Kuo A."/>
            <person name="Thoen E."/>
            <person name="Andreopoulos B."/>
            <person name="Lu D."/>
            <person name="Skrede I."/>
            <person name="Drula E."/>
            <person name="Henrissat B."/>
            <person name="Morin E."/>
            <person name="Kohler A."/>
            <person name="Barry K."/>
            <person name="LaButti K."/>
            <person name="Morin E."/>
            <person name="Salamov A."/>
            <person name="Lipzen A."/>
            <person name="Mereny Z."/>
            <person name="Hegedus B."/>
            <person name="Baldrian P."/>
            <person name="Stursova M."/>
            <person name="Weitz H."/>
            <person name="Taylor A."/>
            <person name="Grigoriev I.V."/>
            <person name="Nagy L.G."/>
            <person name="Martin F."/>
            <person name="Kauserud H."/>
        </authorList>
    </citation>
    <scope>NUCLEOTIDE SEQUENCE</scope>
    <source>
        <strain evidence="1">CBHHK182m</strain>
    </source>
</reference>
<proteinExistence type="predicted"/>
<gene>
    <name evidence="1" type="ORF">B0H16DRAFT_1327084</name>
</gene>
<accession>A0AAD7I7B1</accession>
<evidence type="ECO:0000313" key="1">
    <source>
        <dbReference type="EMBL" id="KAJ7735496.1"/>
    </source>
</evidence>
<dbReference type="Proteomes" id="UP001215598">
    <property type="component" value="Unassembled WGS sequence"/>
</dbReference>
<sequence>MLWVYSNDPGGWLSQANHVFNRLQITSNLEDYALMESIYFIIDTGSAGQDPPPGYLFLCPKEDFRTGPASFSWPSCPAYWSLDPSGVERLSTEEAARLGLPPFQLTTEIQGKAWDDGVYAGLRKFHQAKGFDPDSQDVARHLGYPFYKLPQDVNSPFAHGKLPFYANFFPLIFFS</sequence>
<name>A0AAD7I7B1_9AGAR</name>
<keyword evidence="2" id="KW-1185">Reference proteome</keyword>